<dbReference type="GO" id="GO:0003954">
    <property type="term" value="F:NADH dehydrogenase activity"/>
    <property type="evidence" value="ECO:0007669"/>
    <property type="project" value="TreeGrafter"/>
</dbReference>
<dbReference type="InterPro" id="IPR036010">
    <property type="entry name" value="2Fe-2S_ferredoxin-like_sf"/>
</dbReference>
<dbReference type="PANTHER" id="PTHR43105:SF14">
    <property type="entry name" value="FORMATE DEHYDROGENASE H"/>
    <property type="match status" value="1"/>
</dbReference>
<accession>A4J5M7</accession>
<dbReference type="SUPFAM" id="SSF54862">
    <property type="entry name" value="4Fe-4S ferredoxins"/>
    <property type="match status" value="1"/>
</dbReference>
<dbReference type="CDD" id="cd00207">
    <property type="entry name" value="fer2"/>
    <property type="match status" value="1"/>
</dbReference>
<keyword evidence="6" id="KW-0479">Metal-binding</keyword>
<dbReference type="HOGENOM" id="CLU_000422_11_0_9"/>
<evidence type="ECO:0000256" key="13">
    <source>
        <dbReference type="ARBA" id="ARBA00023136"/>
    </source>
</evidence>
<keyword evidence="9" id="KW-0560">Oxidoreductase</keyword>
<dbReference type="PROSITE" id="PS51839">
    <property type="entry name" value="4FE4S_HC3"/>
    <property type="match status" value="1"/>
</dbReference>
<dbReference type="SMART" id="SM00929">
    <property type="entry name" value="NADH-G_4Fe-4S_3"/>
    <property type="match status" value="1"/>
</dbReference>
<evidence type="ECO:0000259" key="18">
    <source>
        <dbReference type="PROSITE" id="PS51839"/>
    </source>
</evidence>
<proteinExistence type="inferred from homology"/>
<dbReference type="EMBL" id="CP000612">
    <property type="protein sequence ID" value="ABO50380.1"/>
    <property type="molecule type" value="Genomic_DNA"/>
</dbReference>
<feature type="domain" description="4Fe-4S ferredoxin-type" evidence="16">
    <location>
        <begin position="182"/>
        <end position="211"/>
    </location>
</feature>
<evidence type="ECO:0000256" key="1">
    <source>
        <dbReference type="ARBA" id="ARBA00001966"/>
    </source>
</evidence>
<dbReference type="InterPro" id="IPR006963">
    <property type="entry name" value="Mopterin_OxRdtase_4Fe-4S_dom"/>
</dbReference>
<reference evidence="19 20" key="1">
    <citation type="submission" date="2007-03" db="EMBL/GenBank/DDBJ databases">
        <title>Complete sequence of Desulfotomaculum reducens MI-1.</title>
        <authorList>
            <consortium name="US DOE Joint Genome Institute"/>
            <person name="Copeland A."/>
            <person name="Lucas S."/>
            <person name="Lapidus A."/>
            <person name="Barry K."/>
            <person name="Detter J.C."/>
            <person name="Glavina del Rio T."/>
            <person name="Hammon N."/>
            <person name="Israni S."/>
            <person name="Dalin E."/>
            <person name="Tice H."/>
            <person name="Pitluck S."/>
            <person name="Sims D."/>
            <person name="Brettin T."/>
            <person name="Bruce D."/>
            <person name="Han C."/>
            <person name="Tapia R."/>
            <person name="Schmutz J."/>
            <person name="Larimer F."/>
            <person name="Land M."/>
            <person name="Hauser L."/>
            <person name="Kyrpides N."/>
            <person name="Kim E."/>
            <person name="Tebo B.M."/>
            <person name="Richardson P."/>
        </authorList>
    </citation>
    <scope>NUCLEOTIDE SEQUENCE [LARGE SCALE GENOMIC DNA]</scope>
    <source>
        <strain evidence="19 20">MI-1</strain>
    </source>
</reference>
<dbReference type="GO" id="GO:0022904">
    <property type="term" value="P:respiratory electron transport chain"/>
    <property type="evidence" value="ECO:0007669"/>
    <property type="project" value="TreeGrafter"/>
</dbReference>
<evidence type="ECO:0000259" key="16">
    <source>
        <dbReference type="PROSITE" id="PS51379"/>
    </source>
</evidence>
<evidence type="ECO:0000256" key="5">
    <source>
        <dbReference type="ARBA" id="ARBA00022714"/>
    </source>
</evidence>
<evidence type="ECO:0000313" key="19">
    <source>
        <dbReference type="EMBL" id="ABO50380.1"/>
    </source>
</evidence>
<evidence type="ECO:0000256" key="14">
    <source>
        <dbReference type="ARBA" id="ARBA00034078"/>
    </source>
</evidence>
<dbReference type="InterPro" id="IPR017896">
    <property type="entry name" value="4Fe4S_Fe-S-bd"/>
</dbReference>
<dbReference type="SUPFAM" id="SSF54292">
    <property type="entry name" value="2Fe-2S ferredoxin-like"/>
    <property type="match status" value="1"/>
</dbReference>
<evidence type="ECO:0000256" key="2">
    <source>
        <dbReference type="ARBA" id="ARBA00004370"/>
    </source>
</evidence>
<comment type="subcellular location">
    <subcellularLocation>
        <location evidence="2">Membrane</location>
    </subcellularLocation>
</comment>
<gene>
    <name evidence="19" type="ordered locus">Dred_1856</name>
</gene>
<dbReference type="InterPro" id="IPR006656">
    <property type="entry name" value="Mopterin_OxRdtase"/>
</dbReference>
<dbReference type="Proteomes" id="UP000001556">
    <property type="component" value="Chromosome"/>
</dbReference>
<evidence type="ECO:0000259" key="15">
    <source>
        <dbReference type="PROSITE" id="PS51085"/>
    </source>
</evidence>
<comment type="cofactor">
    <cofactor evidence="1">
        <name>[4Fe-4S] cluster</name>
        <dbReference type="ChEBI" id="CHEBI:49883"/>
    </cofactor>
</comment>
<dbReference type="InterPro" id="IPR054351">
    <property type="entry name" value="NADH_UbQ_OxRdtase_ferredoxin"/>
</dbReference>
<comment type="cofactor">
    <cofactor evidence="14">
        <name>[2Fe-2S] cluster</name>
        <dbReference type="ChEBI" id="CHEBI:190135"/>
    </cofactor>
</comment>
<evidence type="ECO:0000256" key="6">
    <source>
        <dbReference type="ARBA" id="ARBA00022723"/>
    </source>
</evidence>
<dbReference type="InterPro" id="IPR019574">
    <property type="entry name" value="NADH_UbQ_OxRdtase_Gsu_4Fe4S-bd"/>
</dbReference>
<keyword evidence="20" id="KW-1185">Reference proteome</keyword>
<dbReference type="FunFam" id="3.30.70.20:FF:000035">
    <property type="entry name" value="Iron hydrogenase 1"/>
    <property type="match status" value="1"/>
</dbReference>
<dbReference type="STRING" id="349161.Dred_1856"/>
<evidence type="ECO:0000256" key="3">
    <source>
        <dbReference type="ARBA" id="ARBA00005404"/>
    </source>
</evidence>
<feature type="domain" description="4Fe-4S ferredoxin-type" evidence="16">
    <location>
        <begin position="139"/>
        <end position="169"/>
    </location>
</feature>
<dbReference type="PROSITE" id="PS51379">
    <property type="entry name" value="4FE4S_FER_2"/>
    <property type="match status" value="2"/>
</dbReference>
<dbReference type="GO" id="GO:0051537">
    <property type="term" value="F:2 iron, 2 sulfur cluster binding"/>
    <property type="evidence" value="ECO:0007669"/>
    <property type="project" value="UniProtKB-KW"/>
</dbReference>
<evidence type="ECO:0000256" key="8">
    <source>
        <dbReference type="ARBA" id="ARBA00022967"/>
    </source>
</evidence>
<dbReference type="PROSITE" id="PS00198">
    <property type="entry name" value="4FE4S_FER_1"/>
    <property type="match status" value="1"/>
</dbReference>
<sequence length="351" mass="38458">MSNVNININGQQILVPAGSTILEAATQVGIFIPTLCHDPELTSQGSCRICVVELKDSGKLIISCATSVREGMVVDTESPSVLEARRTILELLLANHPQDCLTCGKNGDCRLQDYAYRYGVTGPGFSGQRHNYEIEKDNPFILRDMNKCILCGKCIRACDEIQGNHVLDFAYRGFHTKITTAMDLPLSKSECVYCGNCVAVCPVGALQEKGLRSRARTWEVKKVKTTCPYCGTGCSLELNVKGGQVVGVTSCQGEVNGRALCIKGRFGYGFIHHPDRLKKPLIKHKGKFVEATWEEAIALVAKKMSAIKNDHGNDALAVLSSARCTNEENYLLQKLTRTVFGTNNIDHCARL</sequence>
<keyword evidence="4" id="KW-0004">4Fe-4S</keyword>
<feature type="domain" description="4Fe-4S His(Cys)3-ligated-type" evidence="18">
    <location>
        <begin position="80"/>
        <end position="119"/>
    </location>
</feature>
<dbReference type="InterPro" id="IPR050123">
    <property type="entry name" value="Prok_molybdopt-oxidoreductase"/>
</dbReference>
<dbReference type="InterPro" id="IPR017900">
    <property type="entry name" value="4Fe4S_Fe_S_CS"/>
</dbReference>
<dbReference type="GO" id="GO:0051539">
    <property type="term" value="F:4 iron, 4 sulfur cluster binding"/>
    <property type="evidence" value="ECO:0007669"/>
    <property type="project" value="UniProtKB-KW"/>
</dbReference>
<protein>
    <submittedName>
        <fullName evidence="19">Molybdopterin oxidoreductase Fe4S4 region</fullName>
    </submittedName>
</protein>
<keyword evidence="13" id="KW-0472">Membrane</keyword>
<keyword evidence="7" id="KW-0677">Repeat</keyword>
<evidence type="ECO:0000256" key="4">
    <source>
        <dbReference type="ARBA" id="ARBA00022485"/>
    </source>
</evidence>
<dbReference type="PANTHER" id="PTHR43105">
    <property type="entry name" value="RESPIRATORY NITRATE REDUCTASE"/>
    <property type="match status" value="1"/>
</dbReference>
<feature type="domain" description="4Fe-4S Mo/W bis-MGD-type" evidence="17">
    <location>
        <begin position="220"/>
        <end position="275"/>
    </location>
</feature>
<feature type="domain" description="2Fe-2S ferredoxin-type" evidence="15">
    <location>
        <begin position="2"/>
        <end position="80"/>
    </location>
</feature>
<keyword evidence="11" id="KW-0411">Iron-sulfur</keyword>
<evidence type="ECO:0000256" key="10">
    <source>
        <dbReference type="ARBA" id="ARBA00023004"/>
    </source>
</evidence>
<keyword evidence="10" id="KW-0408">Iron</keyword>
<dbReference type="PROSITE" id="PS51085">
    <property type="entry name" value="2FE2S_FER_2"/>
    <property type="match status" value="1"/>
</dbReference>
<dbReference type="GO" id="GO:0016020">
    <property type="term" value="C:membrane"/>
    <property type="evidence" value="ECO:0007669"/>
    <property type="project" value="UniProtKB-SubCell"/>
</dbReference>
<dbReference type="SMART" id="SM00926">
    <property type="entry name" value="Molybdop_Fe4S4"/>
    <property type="match status" value="1"/>
</dbReference>
<dbReference type="PROSITE" id="PS51669">
    <property type="entry name" value="4FE4S_MOW_BIS_MGD"/>
    <property type="match status" value="1"/>
</dbReference>
<dbReference type="AlphaFoldDB" id="A4J5M7"/>
<dbReference type="Pfam" id="PF22117">
    <property type="entry name" value="Fer4_Nqo3"/>
    <property type="match status" value="1"/>
</dbReference>
<dbReference type="Gene3D" id="3.30.70.20">
    <property type="match status" value="1"/>
</dbReference>
<dbReference type="KEGG" id="drm:Dred_1856"/>
<dbReference type="Gene3D" id="3.40.50.740">
    <property type="match status" value="1"/>
</dbReference>
<dbReference type="Pfam" id="PF04879">
    <property type="entry name" value="Molybdop_Fe4S4"/>
    <property type="match status" value="1"/>
</dbReference>
<dbReference type="Pfam" id="PF10588">
    <property type="entry name" value="NADH-G_4Fe-4S_3"/>
    <property type="match status" value="1"/>
</dbReference>
<evidence type="ECO:0000313" key="20">
    <source>
        <dbReference type="Proteomes" id="UP000001556"/>
    </source>
</evidence>
<evidence type="ECO:0000256" key="7">
    <source>
        <dbReference type="ARBA" id="ARBA00022737"/>
    </source>
</evidence>
<dbReference type="FunFam" id="3.10.20.740:FF:000004">
    <property type="entry name" value="NADH-quinone oxidoreductase"/>
    <property type="match status" value="1"/>
</dbReference>
<evidence type="ECO:0000256" key="12">
    <source>
        <dbReference type="ARBA" id="ARBA00023027"/>
    </source>
</evidence>
<dbReference type="Gene3D" id="3.10.20.740">
    <property type="match status" value="1"/>
</dbReference>
<dbReference type="Pfam" id="PF00384">
    <property type="entry name" value="Molybdopterin"/>
    <property type="match status" value="1"/>
</dbReference>
<evidence type="ECO:0000256" key="9">
    <source>
        <dbReference type="ARBA" id="ARBA00023002"/>
    </source>
</evidence>
<keyword evidence="8" id="KW-1278">Translocase</keyword>
<dbReference type="Pfam" id="PF13510">
    <property type="entry name" value="Fer2_4"/>
    <property type="match status" value="1"/>
</dbReference>
<dbReference type="eggNOG" id="COG3383">
    <property type="taxonomic scope" value="Bacteria"/>
</dbReference>
<keyword evidence="12" id="KW-0520">NAD</keyword>
<keyword evidence="5" id="KW-0001">2Fe-2S</keyword>
<comment type="similarity">
    <text evidence="3">Belongs to the complex I 75 kDa subunit family.</text>
</comment>
<evidence type="ECO:0000259" key="17">
    <source>
        <dbReference type="PROSITE" id="PS51669"/>
    </source>
</evidence>
<dbReference type="Gene3D" id="2.20.25.90">
    <property type="entry name" value="ADC-like domains"/>
    <property type="match status" value="1"/>
</dbReference>
<name>A4J5M7_DESRM</name>
<organism evidence="19 20">
    <name type="scientific">Desulforamulus reducens (strain ATCC BAA-1160 / DSM 100696 / MI-1)</name>
    <name type="common">Desulfotomaculum reducens</name>
    <dbReference type="NCBI Taxonomy" id="349161"/>
    <lineage>
        <taxon>Bacteria</taxon>
        <taxon>Bacillati</taxon>
        <taxon>Bacillota</taxon>
        <taxon>Clostridia</taxon>
        <taxon>Eubacteriales</taxon>
        <taxon>Peptococcaceae</taxon>
        <taxon>Desulforamulus</taxon>
    </lineage>
</organism>
<dbReference type="SUPFAM" id="SSF53706">
    <property type="entry name" value="Formate dehydrogenase/DMSO reductase, domains 1-3"/>
    <property type="match status" value="1"/>
</dbReference>
<evidence type="ECO:0000256" key="11">
    <source>
        <dbReference type="ARBA" id="ARBA00023014"/>
    </source>
</evidence>
<dbReference type="GO" id="GO:0046872">
    <property type="term" value="F:metal ion binding"/>
    <property type="evidence" value="ECO:0007669"/>
    <property type="project" value="UniProtKB-KW"/>
</dbReference>
<dbReference type="InterPro" id="IPR001041">
    <property type="entry name" value="2Fe-2S_ferredoxin-type"/>
</dbReference>